<name>N0E2W9_9MICO</name>
<dbReference type="eggNOG" id="COG4585">
    <property type="taxonomic scope" value="Bacteria"/>
</dbReference>
<keyword evidence="4" id="KW-0808">Transferase</keyword>
<comment type="catalytic activity">
    <reaction evidence="1">
        <text>ATP + protein L-histidine = ADP + protein N-phospho-L-histidine.</text>
        <dbReference type="EC" id="2.7.13.3"/>
    </reaction>
</comment>
<accession>N0E2W9</accession>
<dbReference type="Proteomes" id="UP000013167">
    <property type="component" value="Unassembled WGS sequence"/>
</dbReference>
<dbReference type="InterPro" id="IPR011712">
    <property type="entry name" value="Sig_transdc_His_kin_sub3_dim/P"/>
</dbReference>
<dbReference type="SUPFAM" id="SSF55874">
    <property type="entry name" value="ATPase domain of HSP90 chaperone/DNA topoisomerase II/histidine kinase"/>
    <property type="match status" value="1"/>
</dbReference>
<dbReference type="PANTHER" id="PTHR24421">
    <property type="entry name" value="NITRATE/NITRITE SENSOR PROTEIN NARX-RELATED"/>
    <property type="match status" value="1"/>
</dbReference>
<evidence type="ECO:0000256" key="8">
    <source>
        <dbReference type="ARBA" id="ARBA00023012"/>
    </source>
</evidence>
<evidence type="ECO:0000256" key="2">
    <source>
        <dbReference type="ARBA" id="ARBA00012438"/>
    </source>
</evidence>
<dbReference type="EC" id="2.7.13.3" evidence="2"/>
<evidence type="ECO:0000256" key="3">
    <source>
        <dbReference type="ARBA" id="ARBA00022553"/>
    </source>
</evidence>
<dbReference type="PANTHER" id="PTHR24421:SF10">
    <property type="entry name" value="NITRATE_NITRITE SENSOR PROTEIN NARQ"/>
    <property type="match status" value="1"/>
</dbReference>
<reference evidence="11 12" key="1">
    <citation type="journal article" date="2013" name="ISME J.">
        <title>A metabolic model for members of the genus Tetrasphaera involved in enhanced biological phosphorus removal.</title>
        <authorList>
            <person name="Kristiansen R."/>
            <person name="Nguyen H.T.T."/>
            <person name="Saunders A.M."/>
            <person name="Nielsen J.L."/>
            <person name="Wimmer R."/>
            <person name="Le V.Q."/>
            <person name="McIlroy S.J."/>
            <person name="Petrovski S."/>
            <person name="Seviour R.J."/>
            <person name="Calteau A."/>
            <person name="Nielsen K.L."/>
            <person name="Nielsen P.H."/>
        </authorList>
    </citation>
    <scope>NUCLEOTIDE SEQUENCE [LARGE SCALE GENOMIC DNA]</scope>
    <source>
        <strain evidence="11 12">Lp2</strain>
    </source>
</reference>
<dbReference type="AlphaFoldDB" id="N0E2W9"/>
<dbReference type="Gene3D" id="1.20.5.1930">
    <property type="match status" value="1"/>
</dbReference>
<dbReference type="GO" id="GO:0005524">
    <property type="term" value="F:ATP binding"/>
    <property type="evidence" value="ECO:0007669"/>
    <property type="project" value="UniProtKB-KW"/>
</dbReference>
<keyword evidence="8" id="KW-0902">Two-component regulatory system</keyword>
<feature type="transmembrane region" description="Helical" evidence="9">
    <location>
        <begin position="53"/>
        <end position="73"/>
    </location>
</feature>
<dbReference type="Pfam" id="PF07730">
    <property type="entry name" value="HisKA_3"/>
    <property type="match status" value="1"/>
</dbReference>
<dbReference type="InterPro" id="IPR036890">
    <property type="entry name" value="HATPase_C_sf"/>
</dbReference>
<organism evidence="11 12">
    <name type="scientific">Phycicoccus elongatus Lp2</name>
    <dbReference type="NCBI Taxonomy" id="1193181"/>
    <lineage>
        <taxon>Bacteria</taxon>
        <taxon>Bacillati</taxon>
        <taxon>Actinomycetota</taxon>
        <taxon>Actinomycetes</taxon>
        <taxon>Micrococcales</taxon>
        <taxon>Intrasporangiaceae</taxon>
        <taxon>Phycicoccus</taxon>
    </lineage>
</organism>
<dbReference type="EMBL" id="CAIZ01000046">
    <property type="protein sequence ID" value="CCH69219.1"/>
    <property type="molecule type" value="Genomic_DNA"/>
</dbReference>
<evidence type="ECO:0000256" key="6">
    <source>
        <dbReference type="ARBA" id="ARBA00022777"/>
    </source>
</evidence>
<evidence type="ECO:0000256" key="5">
    <source>
        <dbReference type="ARBA" id="ARBA00022741"/>
    </source>
</evidence>
<dbReference type="InterPro" id="IPR050482">
    <property type="entry name" value="Sensor_HK_TwoCompSys"/>
</dbReference>
<feature type="domain" description="Signal transduction histidine kinase subgroup 3 dimerisation and phosphoacceptor" evidence="10">
    <location>
        <begin position="202"/>
        <end position="266"/>
    </location>
</feature>
<dbReference type="GO" id="GO:0016020">
    <property type="term" value="C:membrane"/>
    <property type="evidence" value="ECO:0007669"/>
    <property type="project" value="InterPro"/>
</dbReference>
<evidence type="ECO:0000256" key="1">
    <source>
        <dbReference type="ARBA" id="ARBA00000085"/>
    </source>
</evidence>
<proteinExistence type="predicted"/>
<sequence length="399" mass="42296">MTLVTGPTGSRAPRLTDMLNISKRARLMLDLLFGVSAALALLMALDVGLEMSWGRGVAVALAVLAAVGAWVTWRRHDGAADRAVLVLVSCAFVVALVGDGPSGLPLFFVALIVLIVEHGSLAGLAAVAALVIGLVLVMAVAYRRPLEDIVPQSIGVLVLLALGLLIAQLVRETDQSRRENARLLAELRASLDSEKDLVLAQERARSAGDLHDGLGHQLTAIQMGLDFADRMRTRDPHAAWEEVGRARDLSAVALDRMRVWVRALDPVPVGSLTGTAALEAVADAFRGTGLEVSVTTLGAEQPLDRERALFCLRVVQEGLTNALRHGGARRVDLVVVHADGLTLTLTDDGSAPETGDAEVATGYGLRSLTQRATRLGGDIDAGWSPDGFRLRAHLPKESA</sequence>
<keyword evidence="6 11" id="KW-0418">Kinase</keyword>
<evidence type="ECO:0000256" key="9">
    <source>
        <dbReference type="SAM" id="Phobius"/>
    </source>
</evidence>
<keyword evidence="9" id="KW-0472">Membrane</keyword>
<dbReference type="OrthoDB" id="5241784at2"/>
<dbReference type="GO" id="GO:0046983">
    <property type="term" value="F:protein dimerization activity"/>
    <property type="evidence" value="ECO:0007669"/>
    <property type="project" value="InterPro"/>
</dbReference>
<keyword evidence="5" id="KW-0547">Nucleotide-binding</keyword>
<comment type="caution">
    <text evidence="11">The sequence shown here is derived from an EMBL/GenBank/DDBJ whole genome shotgun (WGS) entry which is preliminary data.</text>
</comment>
<keyword evidence="12" id="KW-1185">Reference proteome</keyword>
<feature type="transmembrane region" description="Helical" evidence="9">
    <location>
        <begin position="85"/>
        <end position="115"/>
    </location>
</feature>
<gene>
    <name evidence="11" type="ORF">BN10_140031</name>
</gene>
<evidence type="ECO:0000259" key="10">
    <source>
        <dbReference type="Pfam" id="PF07730"/>
    </source>
</evidence>
<feature type="transmembrane region" description="Helical" evidence="9">
    <location>
        <begin position="27"/>
        <end position="47"/>
    </location>
</feature>
<protein>
    <recommendedName>
        <fullName evidence="2">histidine kinase</fullName>
        <ecNumber evidence="2">2.7.13.3</ecNumber>
    </recommendedName>
</protein>
<evidence type="ECO:0000313" key="12">
    <source>
        <dbReference type="Proteomes" id="UP000013167"/>
    </source>
</evidence>
<evidence type="ECO:0000256" key="4">
    <source>
        <dbReference type="ARBA" id="ARBA00022679"/>
    </source>
</evidence>
<dbReference type="STRING" id="1193181.BN10_140031"/>
<dbReference type="HOGENOM" id="CLU_000445_20_15_11"/>
<evidence type="ECO:0000313" key="11">
    <source>
        <dbReference type="EMBL" id="CCH69219.1"/>
    </source>
</evidence>
<dbReference type="Gene3D" id="3.30.565.10">
    <property type="entry name" value="Histidine kinase-like ATPase, C-terminal domain"/>
    <property type="match status" value="1"/>
</dbReference>
<dbReference type="GO" id="GO:0000155">
    <property type="term" value="F:phosphorelay sensor kinase activity"/>
    <property type="evidence" value="ECO:0007669"/>
    <property type="project" value="InterPro"/>
</dbReference>
<feature type="transmembrane region" description="Helical" evidence="9">
    <location>
        <begin position="149"/>
        <end position="170"/>
    </location>
</feature>
<dbReference type="CDD" id="cd16917">
    <property type="entry name" value="HATPase_UhpB-NarQ-NarX-like"/>
    <property type="match status" value="1"/>
</dbReference>
<feature type="transmembrane region" description="Helical" evidence="9">
    <location>
        <begin position="121"/>
        <end position="142"/>
    </location>
</feature>
<keyword evidence="9" id="KW-1133">Transmembrane helix</keyword>
<keyword evidence="9" id="KW-0812">Transmembrane</keyword>
<keyword evidence="3" id="KW-0597">Phosphoprotein</keyword>
<evidence type="ECO:0000256" key="7">
    <source>
        <dbReference type="ARBA" id="ARBA00022840"/>
    </source>
</evidence>
<keyword evidence="7" id="KW-0067">ATP-binding</keyword>